<accession>A0A0F9XJX1</accession>
<organism evidence="1">
    <name type="scientific">marine sediment metagenome</name>
    <dbReference type="NCBI Taxonomy" id="412755"/>
    <lineage>
        <taxon>unclassified sequences</taxon>
        <taxon>metagenomes</taxon>
        <taxon>ecological metagenomes</taxon>
    </lineage>
</organism>
<proteinExistence type="predicted"/>
<comment type="caution">
    <text evidence="1">The sequence shown here is derived from an EMBL/GenBank/DDBJ whole genome shotgun (WGS) entry which is preliminary data.</text>
</comment>
<name>A0A0F9XJX1_9ZZZZ</name>
<reference evidence="1" key="1">
    <citation type="journal article" date="2015" name="Nature">
        <title>Complex archaea that bridge the gap between prokaryotes and eukaryotes.</title>
        <authorList>
            <person name="Spang A."/>
            <person name="Saw J.H."/>
            <person name="Jorgensen S.L."/>
            <person name="Zaremba-Niedzwiedzka K."/>
            <person name="Martijn J."/>
            <person name="Lind A.E."/>
            <person name="van Eijk R."/>
            <person name="Schleper C."/>
            <person name="Guy L."/>
            <person name="Ettema T.J."/>
        </authorList>
    </citation>
    <scope>NUCLEOTIDE SEQUENCE</scope>
</reference>
<dbReference type="AlphaFoldDB" id="A0A0F9XJX1"/>
<protein>
    <submittedName>
        <fullName evidence="1">Uncharacterized protein</fullName>
    </submittedName>
</protein>
<sequence>MRKPTSFNLFQTMSDIGNIKQFELYVDGSWGLYGIPTSWSNTTMKSYFIHKCSNFNTYRMAHYYINYENEEGKGTLYDIVCEQCHTSAPQGLQALYRFHSYGIETTLVFLERAI</sequence>
<dbReference type="EMBL" id="LAZR01000095">
    <property type="protein sequence ID" value="KKN92353.1"/>
    <property type="molecule type" value="Genomic_DNA"/>
</dbReference>
<evidence type="ECO:0000313" key="1">
    <source>
        <dbReference type="EMBL" id="KKN92353.1"/>
    </source>
</evidence>
<gene>
    <name evidence="1" type="ORF">LCGC14_0208440</name>
</gene>